<reference evidence="1 2" key="1">
    <citation type="submission" date="2018-06" db="EMBL/GenBank/DDBJ databases">
        <title>Comparative genomics reveals the genomic features of Rhizophagus irregularis, R. cerebriforme, R. diaphanum and Gigaspora rosea, and their symbiotic lifestyle signature.</title>
        <authorList>
            <person name="Morin E."/>
            <person name="San Clemente H."/>
            <person name="Chen E.C.H."/>
            <person name="De La Providencia I."/>
            <person name="Hainaut M."/>
            <person name="Kuo A."/>
            <person name="Kohler A."/>
            <person name="Murat C."/>
            <person name="Tang N."/>
            <person name="Roy S."/>
            <person name="Loubradou J."/>
            <person name="Henrissat B."/>
            <person name="Grigoriev I.V."/>
            <person name="Corradi N."/>
            <person name="Roux C."/>
            <person name="Martin F.M."/>
        </authorList>
    </citation>
    <scope>NUCLEOTIDE SEQUENCE [LARGE SCALE GENOMIC DNA]</scope>
    <source>
        <strain evidence="1 2">DAOM 194757</strain>
    </source>
</reference>
<dbReference type="Proteomes" id="UP000266673">
    <property type="component" value="Unassembled WGS sequence"/>
</dbReference>
<dbReference type="EMBL" id="QKWP01001024">
    <property type="protein sequence ID" value="RIB12445.1"/>
    <property type="molecule type" value="Genomic_DNA"/>
</dbReference>
<name>A0A397UQ64_9GLOM</name>
<comment type="caution">
    <text evidence="1">The sequence shown here is derived from an EMBL/GenBank/DDBJ whole genome shotgun (WGS) entry which is preliminary data.</text>
</comment>
<protein>
    <submittedName>
        <fullName evidence="1">Uncharacterized protein</fullName>
    </submittedName>
</protein>
<accession>A0A397UQ64</accession>
<proteinExistence type="predicted"/>
<sequence length="267" mass="30677">MDNYKIEGTVISKQYGVKDAQDPKKQAVFLGITSTIMPVLLTKYLDFLAINSTELHAAVGITNLAVAETIVSYFQRYWFGDWVEIDQNTWNVFRFGTNADTQDIIAKLEDTNEESNSTDNTKQQTKTFVWLFIDKSELQKSAAASSSLESYLRQKDANKCNNDELRLPEKRVKIVEMIGKNRVIVNIIFENGKEDQCIVQLDDIVGYANEQTKKNLRKAQAFALPGDNYFETWFKNWQKPYFLPCGAEFKTMNEEESIEIPKNAFKN</sequence>
<evidence type="ECO:0000313" key="2">
    <source>
        <dbReference type="Proteomes" id="UP000266673"/>
    </source>
</evidence>
<dbReference type="AlphaFoldDB" id="A0A397UQ64"/>
<keyword evidence="2" id="KW-1185">Reference proteome</keyword>
<organism evidence="1 2">
    <name type="scientific">Gigaspora rosea</name>
    <dbReference type="NCBI Taxonomy" id="44941"/>
    <lineage>
        <taxon>Eukaryota</taxon>
        <taxon>Fungi</taxon>
        <taxon>Fungi incertae sedis</taxon>
        <taxon>Mucoromycota</taxon>
        <taxon>Glomeromycotina</taxon>
        <taxon>Glomeromycetes</taxon>
        <taxon>Diversisporales</taxon>
        <taxon>Gigasporaceae</taxon>
        <taxon>Gigaspora</taxon>
    </lineage>
</organism>
<gene>
    <name evidence="1" type="ORF">C2G38_2200664</name>
</gene>
<evidence type="ECO:0000313" key="1">
    <source>
        <dbReference type="EMBL" id="RIB12445.1"/>
    </source>
</evidence>